<proteinExistence type="predicted"/>
<gene>
    <name evidence="1" type="ORF">SUH3_16555</name>
</gene>
<organism evidence="1 2">
    <name type="scientific">Pseudosulfitobacter pseudonitzschiae</name>
    <dbReference type="NCBI Taxonomy" id="1402135"/>
    <lineage>
        <taxon>Bacteria</taxon>
        <taxon>Pseudomonadati</taxon>
        <taxon>Pseudomonadota</taxon>
        <taxon>Alphaproteobacteria</taxon>
        <taxon>Rhodobacterales</taxon>
        <taxon>Roseobacteraceae</taxon>
        <taxon>Pseudosulfitobacter</taxon>
    </lineage>
</organism>
<name>A0A073ITI9_9RHOB</name>
<reference evidence="1 2" key="1">
    <citation type="submission" date="2014-01" db="EMBL/GenBank/DDBJ databases">
        <title>Sulfitobacter sp. H3 (MCCC 1A00686) Genome Sequencing.</title>
        <authorList>
            <person name="Lai Q."/>
            <person name="Hong Z."/>
        </authorList>
    </citation>
    <scope>NUCLEOTIDE SEQUENCE [LARGE SCALE GENOMIC DNA]</scope>
    <source>
        <strain evidence="1 2">H3</strain>
    </source>
</reference>
<dbReference type="EMBL" id="JAMD01000038">
    <property type="protein sequence ID" value="KEJ93643.1"/>
    <property type="molecule type" value="Genomic_DNA"/>
</dbReference>
<dbReference type="Proteomes" id="UP000027746">
    <property type="component" value="Unassembled WGS sequence"/>
</dbReference>
<keyword evidence="2" id="KW-1185">Reference proteome</keyword>
<sequence length="161" mass="17558">MERHRAVCQLTEQTEAISDRQVRHGFELVAKSETGRAKQSGKGGFSWQPMPRYMQSQQVVEQPFELLDVVFGTRSGFAEIATAPNANLLWHKPVLPGRGNTTSAGGAYIAQLAAMPETGHPRGQSPAAPEIGCMIFPQAGRTILQASDLRPGRLARLRHGQ</sequence>
<evidence type="ECO:0000313" key="2">
    <source>
        <dbReference type="Proteomes" id="UP000027746"/>
    </source>
</evidence>
<dbReference type="AlphaFoldDB" id="A0A073ITI9"/>
<protein>
    <submittedName>
        <fullName evidence="1">Uncharacterized protein</fullName>
    </submittedName>
</protein>
<accession>A0A073ITI9</accession>
<comment type="caution">
    <text evidence="1">The sequence shown here is derived from an EMBL/GenBank/DDBJ whole genome shotgun (WGS) entry which is preliminary data.</text>
</comment>
<evidence type="ECO:0000313" key="1">
    <source>
        <dbReference type="EMBL" id="KEJ93643.1"/>
    </source>
</evidence>